<dbReference type="InterPro" id="IPR052165">
    <property type="entry name" value="Membrane_assoc_protease"/>
</dbReference>
<dbReference type="PANTHER" id="PTHR33507">
    <property type="entry name" value="INNER MEMBRANE PROTEIN YBBJ"/>
    <property type="match status" value="1"/>
</dbReference>
<dbReference type="Pfam" id="PF01957">
    <property type="entry name" value="NfeD"/>
    <property type="match status" value="1"/>
</dbReference>
<dbReference type="Proteomes" id="UP000008207">
    <property type="component" value="Chromosome"/>
</dbReference>
<dbReference type="eggNOG" id="COG1585">
    <property type="taxonomic scope" value="Bacteria"/>
</dbReference>
<dbReference type="PANTHER" id="PTHR33507:SF3">
    <property type="entry name" value="INNER MEMBRANE PROTEIN YBBJ"/>
    <property type="match status" value="1"/>
</dbReference>
<gene>
    <name evidence="7" type="ordered locus">Mnod_6549</name>
</gene>
<accession>B8IDF2</accession>
<dbReference type="Gene3D" id="2.40.50.140">
    <property type="entry name" value="Nucleic acid-binding proteins"/>
    <property type="match status" value="1"/>
</dbReference>
<comment type="subcellular location">
    <subcellularLocation>
        <location evidence="1">Membrane</location>
        <topology evidence="1">Multi-pass membrane protein</topology>
    </subcellularLocation>
</comment>
<organism evidence="7 8">
    <name type="scientific">Methylobacterium nodulans (strain LMG 21967 / CNCM I-2342 / ORS 2060)</name>
    <dbReference type="NCBI Taxonomy" id="460265"/>
    <lineage>
        <taxon>Bacteria</taxon>
        <taxon>Pseudomonadati</taxon>
        <taxon>Pseudomonadota</taxon>
        <taxon>Alphaproteobacteria</taxon>
        <taxon>Hyphomicrobiales</taxon>
        <taxon>Methylobacteriaceae</taxon>
        <taxon>Methylobacterium</taxon>
    </lineage>
</organism>
<dbReference type="EMBL" id="CP001349">
    <property type="protein sequence ID" value="ACL61318.1"/>
    <property type="molecule type" value="Genomic_DNA"/>
</dbReference>
<keyword evidence="8" id="KW-1185">Reference proteome</keyword>
<feature type="transmembrane region" description="Helical" evidence="5">
    <location>
        <begin position="32"/>
        <end position="51"/>
    </location>
</feature>
<feature type="domain" description="NfeD-like C-terminal" evidence="6">
    <location>
        <begin position="90"/>
        <end position="141"/>
    </location>
</feature>
<evidence type="ECO:0000313" key="8">
    <source>
        <dbReference type="Proteomes" id="UP000008207"/>
    </source>
</evidence>
<proteinExistence type="predicted"/>
<dbReference type="HOGENOM" id="CLU_116732_4_3_5"/>
<keyword evidence="4 5" id="KW-0472">Membrane</keyword>
<evidence type="ECO:0000256" key="1">
    <source>
        <dbReference type="ARBA" id="ARBA00004141"/>
    </source>
</evidence>
<evidence type="ECO:0000256" key="5">
    <source>
        <dbReference type="SAM" id="Phobius"/>
    </source>
</evidence>
<reference evidence="7 8" key="1">
    <citation type="submission" date="2009-01" db="EMBL/GenBank/DDBJ databases">
        <title>Complete sequence of chromosome of Methylobacterium nodulans ORS 2060.</title>
        <authorList>
            <consortium name="US DOE Joint Genome Institute"/>
            <person name="Lucas S."/>
            <person name="Copeland A."/>
            <person name="Lapidus A."/>
            <person name="Glavina del Rio T."/>
            <person name="Dalin E."/>
            <person name="Tice H."/>
            <person name="Bruce D."/>
            <person name="Goodwin L."/>
            <person name="Pitluck S."/>
            <person name="Sims D."/>
            <person name="Brettin T."/>
            <person name="Detter J.C."/>
            <person name="Han C."/>
            <person name="Larimer F."/>
            <person name="Land M."/>
            <person name="Hauser L."/>
            <person name="Kyrpides N."/>
            <person name="Ivanova N."/>
            <person name="Marx C.J."/>
            <person name="Richardson P."/>
        </authorList>
    </citation>
    <scope>NUCLEOTIDE SEQUENCE [LARGE SCALE GENOMIC DNA]</scope>
    <source>
        <strain evidence="8">LMG 21967 / CNCM I-2342 / ORS 2060</strain>
    </source>
</reference>
<dbReference type="OrthoDB" id="9810336at2"/>
<feature type="transmembrane region" description="Helical" evidence="5">
    <location>
        <begin position="57"/>
        <end position="77"/>
    </location>
</feature>
<protein>
    <recommendedName>
        <fullName evidence="6">NfeD-like C-terminal domain-containing protein</fullName>
    </recommendedName>
</protein>
<sequence length="144" mass="14834">MLANLLAAIGPAWGWILFGLVLMAGELALPGVFLVWLGLGALLTGFLVGAVGPPWQAQVLLFAALSGVAVLVGHRLSRARPDALNRRGSDLVGRIVVLDTAIEGGIGRIRVGDSVWRVTGPDLPAGARVRITGLDGATLTVVAV</sequence>
<keyword evidence="2 5" id="KW-0812">Transmembrane</keyword>
<name>B8IDF2_METNO</name>
<dbReference type="RefSeq" id="WP_015932890.1">
    <property type="nucleotide sequence ID" value="NC_011894.1"/>
</dbReference>
<evidence type="ECO:0000256" key="4">
    <source>
        <dbReference type="ARBA" id="ARBA00023136"/>
    </source>
</evidence>
<dbReference type="GO" id="GO:0005886">
    <property type="term" value="C:plasma membrane"/>
    <property type="evidence" value="ECO:0007669"/>
    <property type="project" value="TreeGrafter"/>
</dbReference>
<dbReference type="STRING" id="460265.Mnod_6549"/>
<evidence type="ECO:0000256" key="3">
    <source>
        <dbReference type="ARBA" id="ARBA00022989"/>
    </source>
</evidence>
<dbReference type="InterPro" id="IPR002810">
    <property type="entry name" value="NfeD-like_C"/>
</dbReference>
<dbReference type="InterPro" id="IPR012340">
    <property type="entry name" value="NA-bd_OB-fold"/>
</dbReference>
<evidence type="ECO:0000313" key="7">
    <source>
        <dbReference type="EMBL" id="ACL61318.1"/>
    </source>
</evidence>
<keyword evidence="3 5" id="KW-1133">Transmembrane helix</keyword>
<dbReference type="AlphaFoldDB" id="B8IDF2"/>
<feature type="transmembrane region" description="Helical" evidence="5">
    <location>
        <begin position="6"/>
        <end position="25"/>
    </location>
</feature>
<evidence type="ECO:0000256" key="2">
    <source>
        <dbReference type="ARBA" id="ARBA00022692"/>
    </source>
</evidence>
<evidence type="ECO:0000259" key="6">
    <source>
        <dbReference type="Pfam" id="PF01957"/>
    </source>
</evidence>
<dbReference type="KEGG" id="mno:Mnod_6549"/>